<dbReference type="RefSeq" id="WP_141704012.1">
    <property type="nucleotide sequence ID" value="NZ_MCRJ01000220.1"/>
</dbReference>
<reference evidence="3 4" key="1">
    <citation type="submission" date="2016-07" db="EMBL/GenBank/DDBJ databases">
        <title>Draft Genome Sequence of Methylobrevis pamukkalensis PK2.</title>
        <authorList>
            <person name="Vasilenko O.V."/>
            <person name="Doronina N.V."/>
            <person name="Shmareva M.N."/>
            <person name="Tarlachkov S.V."/>
            <person name="Mustakhimov I."/>
            <person name="Trotsenko Y.A."/>
        </authorList>
    </citation>
    <scope>NUCLEOTIDE SEQUENCE [LARGE SCALE GENOMIC DNA]</scope>
    <source>
        <strain evidence="3 4">PK2</strain>
    </source>
</reference>
<keyword evidence="4" id="KW-1185">Reference proteome</keyword>
<evidence type="ECO:0000256" key="1">
    <source>
        <dbReference type="SAM" id="MobiDB-lite"/>
    </source>
</evidence>
<evidence type="ECO:0000313" key="3">
    <source>
        <dbReference type="EMBL" id="ODN66702.1"/>
    </source>
</evidence>
<dbReference type="Pfam" id="PF18932">
    <property type="entry name" value="DUF5681"/>
    <property type="match status" value="1"/>
</dbReference>
<protein>
    <recommendedName>
        <fullName evidence="2">DUF5681 domain-containing protein</fullName>
    </recommendedName>
</protein>
<feature type="compositionally biased region" description="Basic and acidic residues" evidence="1">
    <location>
        <begin position="1"/>
        <end position="11"/>
    </location>
</feature>
<gene>
    <name evidence="3" type="ORF">A6302_04426</name>
</gene>
<feature type="domain" description="DUF5681" evidence="2">
    <location>
        <begin position="19"/>
        <end position="103"/>
    </location>
</feature>
<dbReference type="EMBL" id="MCRJ01000220">
    <property type="protein sequence ID" value="ODN66702.1"/>
    <property type="molecule type" value="Genomic_DNA"/>
</dbReference>
<sequence length="316" mass="36449">MTSDRDDDRLGYKKPPTWGRFQKGRSGNPEGRPRKPRPDNPGPSNDPSALDDALRKERDRRIRVTDASGTRDAALTEVIVRALTNNAIKGDVRAQREALKLLRELDGRDAARLKAEAERKQHQFEQICTLKQHKARIWAAAARQGVEPEAPWPHPDDIFINAATGSWSVRGPFTEEDLPFFNYCRAQRDALFARLALDLCQSKAQNIARTSIGNLWVYWDSKLPKRWQILDDFEPRLMALMVRRLRDLRAHLEGCLRRVEDLRPTSMHGPMDKETYRSVNVVMKPLLQRYGYRSQAEFERAYELFGEDMPWPKTGS</sequence>
<accession>A0A1E3GRM4</accession>
<name>A0A1E3GRM4_9HYPH</name>
<comment type="caution">
    <text evidence="3">The sequence shown here is derived from an EMBL/GenBank/DDBJ whole genome shotgun (WGS) entry which is preliminary data.</text>
</comment>
<evidence type="ECO:0000259" key="2">
    <source>
        <dbReference type="Pfam" id="PF18932"/>
    </source>
</evidence>
<dbReference type="InterPro" id="IPR043736">
    <property type="entry name" value="DUF5681"/>
</dbReference>
<organism evidence="3 4">
    <name type="scientific">Methylobrevis pamukkalensis</name>
    <dbReference type="NCBI Taxonomy" id="1439726"/>
    <lineage>
        <taxon>Bacteria</taxon>
        <taxon>Pseudomonadati</taxon>
        <taxon>Pseudomonadota</taxon>
        <taxon>Alphaproteobacteria</taxon>
        <taxon>Hyphomicrobiales</taxon>
        <taxon>Pleomorphomonadaceae</taxon>
        <taxon>Methylobrevis</taxon>
    </lineage>
</organism>
<feature type="region of interest" description="Disordered" evidence="1">
    <location>
        <begin position="1"/>
        <end position="54"/>
    </location>
</feature>
<dbReference type="OrthoDB" id="2086138at2"/>
<proteinExistence type="predicted"/>
<evidence type="ECO:0000313" key="4">
    <source>
        <dbReference type="Proteomes" id="UP000094622"/>
    </source>
</evidence>
<dbReference type="Proteomes" id="UP000094622">
    <property type="component" value="Unassembled WGS sequence"/>
</dbReference>
<dbReference type="AlphaFoldDB" id="A0A1E3GRM4"/>